<dbReference type="EMBL" id="JBHLYR010000031">
    <property type="protein sequence ID" value="MFB9992253.1"/>
    <property type="molecule type" value="Genomic_DNA"/>
</dbReference>
<evidence type="ECO:0000313" key="2">
    <source>
        <dbReference type="Proteomes" id="UP001589733"/>
    </source>
</evidence>
<dbReference type="PROSITE" id="PS51257">
    <property type="entry name" value="PROKAR_LIPOPROTEIN"/>
    <property type="match status" value="1"/>
</dbReference>
<reference evidence="1 2" key="1">
    <citation type="submission" date="2024-09" db="EMBL/GenBank/DDBJ databases">
        <authorList>
            <person name="Sun Q."/>
            <person name="Mori K."/>
        </authorList>
    </citation>
    <scope>NUCLEOTIDE SEQUENCE [LARGE SCALE GENOMIC DNA]</scope>
    <source>
        <strain evidence="1 2">JCM 13503</strain>
    </source>
</reference>
<evidence type="ECO:0000313" key="1">
    <source>
        <dbReference type="EMBL" id="MFB9992253.1"/>
    </source>
</evidence>
<proteinExistence type="predicted"/>
<keyword evidence="2" id="KW-1185">Reference proteome</keyword>
<accession>A0ABV6AXM3</accession>
<name>A0ABV6AXM3_9DEIO</name>
<dbReference type="RefSeq" id="WP_380008778.1">
    <property type="nucleotide sequence ID" value="NZ_JBHLYR010000031.1"/>
</dbReference>
<evidence type="ECO:0008006" key="3">
    <source>
        <dbReference type="Google" id="ProtNLM"/>
    </source>
</evidence>
<dbReference type="Proteomes" id="UP001589733">
    <property type="component" value="Unassembled WGS sequence"/>
</dbReference>
<protein>
    <recommendedName>
        <fullName evidence="3">Lipoprotein</fullName>
    </recommendedName>
</protein>
<comment type="caution">
    <text evidence="1">The sequence shown here is derived from an EMBL/GenBank/DDBJ whole genome shotgun (WGS) entry which is preliminary data.</text>
</comment>
<sequence length="210" mass="21856">MKSPRILLLALASAALTGCTPVQNVSTLQFRAGPAGGEIDAAMLLPSQLVPADRLLSVTEAVERAPDGSVLVACQAGPRGVVSWGLCSHITRKLSAGLLTESPNLFAGGVQTVPTSTLDRRAVVIVLDAGVKPEMLPTLRAEAQRLDRAPYGVGGLGPDYDCSTYQNALQHAVGLPDVVPRNAWGIYLPQNAVAGGRVLWVGVQKVESGS</sequence>
<gene>
    <name evidence="1" type="ORF">ACFFLM_09795</name>
</gene>
<organism evidence="1 2">
    <name type="scientific">Deinococcus oregonensis</name>
    <dbReference type="NCBI Taxonomy" id="1805970"/>
    <lineage>
        <taxon>Bacteria</taxon>
        <taxon>Thermotogati</taxon>
        <taxon>Deinococcota</taxon>
        <taxon>Deinococci</taxon>
        <taxon>Deinococcales</taxon>
        <taxon>Deinococcaceae</taxon>
        <taxon>Deinococcus</taxon>
    </lineage>
</organism>